<dbReference type="CDD" id="cd23814">
    <property type="entry name" value="UEV_AKTIP"/>
    <property type="match status" value="1"/>
</dbReference>
<reference evidence="3" key="1">
    <citation type="submission" date="2023-10" db="EMBL/GenBank/DDBJ databases">
        <authorList>
            <person name="Chen Y."/>
            <person name="Shah S."/>
            <person name="Dougan E. K."/>
            <person name="Thang M."/>
            <person name="Chan C."/>
        </authorList>
    </citation>
    <scope>NUCLEOTIDE SEQUENCE [LARGE SCALE GENOMIC DNA]</scope>
</reference>
<proteinExistence type="predicted"/>
<dbReference type="EMBL" id="CAUYUJ010004441">
    <property type="protein sequence ID" value="CAK0809537.1"/>
    <property type="molecule type" value="Genomic_DNA"/>
</dbReference>
<feature type="compositionally biased region" description="Low complexity" evidence="1">
    <location>
        <begin position="344"/>
        <end position="357"/>
    </location>
</feature>
<evidence type="ECO:0000313" key="3">
    <source>
        <dbReference type="EMBL" id="CAK0809537.1"/>
    </source>
</evidence>
<organism evidence="3 4">
    <name type="scientific">Prorocentrum cordatum</name>
    <dbReference type="NCBI Taxonomy" id="2364126"/>
    <lineage>
        <taxon>Eukaryota</taxon>
        <taxon>Sar</taxon>
        <taxon>Alveolata</taxon>
        <taxon>Dinophyceae</taxon>
        <taxon>Prorocentrales</taxon>
        <taxon>Prorocentraceae</taxon>
        <taxon>Prorocentrum</taxon>
    </lineage>
</organism>
<dbReference type="PROSITE" id="PS50127">
    <property type="entry name" value="UBC_2"/>
    <property type="match status" value="1"/>
</dbReference>
<dbReference type="InterPro" id="IPR050113">
    <property type="entry name" value="Ub_conjugating_enzyme"/>
</dbReference>
<dbReference type="PANTHER" id="PTHR24067">
    <property type="entry name" value="UBIQUITIN-CONJUGATING ENZYME E2"/>
    <property type="match status" value="1"/>
</dbReference>
<dbReference type="Gene3D" id="3.10.110.10">
    <property type="entry name" value="Ubiquitin Conjugating Enzyme"/>
    <property type="match status" value="1"/>
</dbReference>
<dbReference type="Proteomes" id="UP001189429">
    <property type="component" value="Unassembled WGS sequence"/>
</dbReference>
<feature type="non-terminal residue" evidence="3">
    <location>
        <position position="464"/>
    </location>
</feature>
<dbReference type="InterPro" id="IPR016135">
    <property type="entry name" value="UBQ-conjugating_enzyme/RWD"/>
</dbReference>
<dbReference type="SMART" id="SM00212">
    <property type="entry name" value="UBCc"/>
    <property type="match status" value="1"/>
</dbReference>
<evidence type="ECO:0000259" key="2">
    <source>
        <dbReference type="PROSITE" id="PS50127"/>
    </source>
</evidence>
<evidence type="ECO:0000313" key="4">
    <source>
        <dbReference type="Proteomes" id="UP001189429"/>
    </source>
</evidence>
<dbReference type="Pfam" id="PF00179">
    <property type="entry name" value="UQ_con"/>
    <property type="match status" value="1"/>
</dbReference>
<name>A0ABN9QW60_9DINO</name>
<keyword evidence="4" id="KW-1185">Reference proteome</keyword>
<gene>
    <name evidence="3" type="ORF">PCOR1329_LOCUS14766</name>
</gene>
<feature type="domain" description="UBC core" evidence="2">
    <location>
        <begin position="34"/>
        <end position="189"/>
    </location>
</feature>
<protein>
    <recommendedName>
        <fullName evidence="2">UBC core domain-containing protein</fullName>
    </recommendedName>
</protein>
<dbReference type="InterPro" id="IPR000608">
    <property type="entry name" value="UBC"/>
</dbReference>
<feature type="region of interest" description="Disordered" evidence="1">
    <location>
        <begin position="320"/>
        <end position="397"/>
    </location>
</feature>
<comment type="caution">
    <text evidence="3">The sequence shown here is derived from an EMBL/GenBank/DDBJ whole genome shotgun (WGS) entry which is preliminary data.</text>
</comment>
<evidence type="ECO:0000256" key="1">
    <source>
        <dbReference type="SAM" id="MobiDB-lite"/>
    </source>
</evidence>
<feature type="compositionally biased region" description="Low complexity" evidence="1">
    <location>
        <begin position="370"/>
        <end position="380"/>
    </location>
</feature>
<sequence>AAQAGGARASSITQDSFFLEESPAERDKHICEQLDHFQLLLEYERLKEIQPPGMYVLPSFDSVYSWHGTMFVRQGFYRGGVFKFKLEIPENYPDRAPDLFFTSEVFHPIVEPSTGRVDLGVLWPDWPEWEVRREFASFALPFLHKIMLREEYFVQRERPALNQEALGLFASDRPAFVERARLCANLTAGKTYVNTNFSLQFTRGPEEAHDEILQMLKPIGNGEDLEDRKARFFSWFSGQYSQMRPAVEVSQDGPETMLIDSVKRSPRGRETGQLQLGSANFDERRGMLWLDEDELTWLRKRLEYEAKEHMLPLTLTVTVPIEPDAPPASPRRRSSPSSPPQRQPSPKRSAAAWIASRSRSRSRSPQRGEGAAAAGGAAAATPRGDAPDVRTTDVRGLSGDDFEAQQLEVMEVETYCEKKAACQVHLSKNTFHDERNLVELRIFNGDQPRVHCRTWALVQRSKLR</sequence>
<accession>A0ABN9QW60</accession>
<feature type="non-terminal residue" evidence="3">
    <location>
        <position position="1"/>
    </location>
</feature>
<dbReference type="SUPFAM" id="SSF54495">
    <property type="entry name" value="UBC-like"/>
    <property type="match status" value="1"/>
</dbReference>